<sequence>MVIVLIYQASSSVPPMSTPVIDLSSPKPAPSTTQAPIFTATTMTTTTTRPLSPPQQQSITNSELVARVTVLEQKFANFEQKSKTLDNTTHNLRSRVFNLEHRDLPYMIDETIKYAVQVALQAPLRDHFRDLPEADMKEMLHQRMFKTGSYKSLPKHIALYEALEASMEQAQRDEFFAERDKSCKR</sequence>
<proteinExistence type="predicted"/>
<dbReference type="EMBL" id="BQNB010013626">
    <property type="protein sequence ID" value="GJT18290.1"/>
    <property type="molecule type" value="Genomic_DNA"/>
</dbReference>
<comment type="caution">
    <text evidence="1">The sequence shown here is derived from an EMBL/GenBank/DDBJ whole genome shotgun (WGS) entry which is preliminary data.</text>
</comment>
<name>A0ABQ5BTW5_9ASTR</name>
<gene>
    <name evidence="1" type="ORF">Tco_0876996</name>
</gene>
<evidence type="ECO:0000313" key="2">
    <source>
        <dbReference type="Proteomes" id="UP001151760"/>
    </source>
</evidence>
<accession>A0ABQ5BTW5</accession>
<organism evidence="1 2">
    <name type="scientific">Tanacetum coccineum</name>
    <dbReference type="NCBI Taxonomy" id="301880"/>
    <lineage>
        <taxon>Eukaryota</taxon>
        <taxon>Viridiplantae</taxon>
        <taxon>Streptophyta</taxon>
        <taxon>Embryophyta</taxon>
        <taxon>Tracheophyta</taxon>
        <taxon>Spermatophyta</taxon>
        <taxon>Magnoliopsida</taxon>
        <taxon>eudicotyledons</taxon>
        <taxon>Gunneridae</taxon>
        <taxon>Pentapetalae</taxon>
        <taxon>asterids</taxon>
        <taxon>campanulids</taxon>
        <taxon>Asterales</taxon>
        <taxon>Asteraceae</taxon>
        <taxon>Asteroideae</taxon>
        <taxon>Anthemideae</taxon>
        <taxon>Anthemidinae</taxon>
        <taxon>Tanacetum</taxon>
    </lineage>
</organism>
<reference evidence="1" key="2">
    <citation type="submission" date="2022-01" db="EMBL/GenBank/DDBJ databases">
        <authorList>
            <person name="Yamashiro T."/>
            <person name="Shiraishi A."/>
            <person name="Satake H."/>
            <person name="Nakayama K."/>
        </authorList>
    </citation>
    <scope>NUCLEOTIDE SEQUENCE</scope>
</reference>
<dbReference type="Proteomes" id="UP001151760">
    <property type="component" value="Unassembled WGS sequence"/>
</dbReference>
<keyword evidence="2" id="KW-1185">Reference proteome</keyword>
<protein>
    <submittedName>
        <fullName evidence="1">Uncharacterized protein</fullName>
    </submittedName>
</protein>
<evidence type="ECO:0000313" key="1">
    <source>
        <dbReference type="EMBL" id="GJT18290.1"/>
    </source>
</evidence>
<reference evidence="1" key="1">
    <citation type="journal article" date="2022" name="Int. J. Mol. Sci.">
        <title>Draft Genome of Tanacetum Coccineum: Genomic Comparison of Closely Related Tanacetum-Family Plants.</title>
        <authorList>
            <person name="Yamashiro T."/>
            <person name="Shiraishi A."/>
            <person name="Nakayama K."/>
            <person name="Satake H."/>
        </authorList>
    </citation>
    <scope>NUCLEOTIDE SEQUENCE</scope>
</reference>